<dbReference type="KEGG" id="ehx:EMIHUDRAFT_259715"/>
<dbReference type="KEGG" id="ehx:EMIHUDRAFT_260578"/>
<feature type="compositionally biased region" description="Low complexity" evidence="1">
    <location>
        <begin position="60"/>
        <end position="76"/>
    </location>
</feature>
<dbReference type="EnsemblProtists" id="EOD04164">
    <property type="protein sequence ID" value="EOD04164"/>
    <property type="gene ID" value="EMIHUDRAFT_259715"/>
</dbReference>
<proteinExistence type="predicted"/>
<organism evidence="2 3">
    <name type="scientific">Emiliania huxleyi (strain CCMP1516)</name>
    <dbReference type="NCBI Taxonomy" id="280463"/>
    <lineage>
        <taxon>Eukaryota</taxon>
        <taxon>Haptista</taxon>
        <taxon>Haptophyta</taxon>
        <taxon>Prymnesiophyceae</taxon>
        <taxon>Isochrysidales</taxon>
        <taxon>Noelaerhabdaceae</taxon>
        <taxon>Emiliania</taxon>
    </lineage>
</organism>
<dbReference type="EnsemblProtists" id="EOD38963">
    <property type="protein sequence ID" value="EOD38963"/>
    <property type="gene ID" value="EMIHUDRAFT_260578"/>
</dbReference>
<sequence length="108" mass="10918">MERQLEGEVDLPTAGGGPRCDPVGDDEDEMSICDDFDEAEAGSNTISPAARGEALDDEAPAAMAAGGVASSSAPGSETVLGRRERGEAFDDEAPTVMAEGGEASSAKQ</sequence>
<reference evidence="2" key="2">
    <citation type="submission" date="2024-10" db="UniProtKB">
        <authorList>
            <consortium name="EnsemblProtists"/>
        </authorList>
    </citation>
    <scope>IDENTIFICATION</scope>
</reference>
<evidence type="ECO:0000313" key="3">
    <source>
        <dbReference type="Proteomes" id="UP000013827"/>
    </source>
</evidence>
<keyword evidence="3" id="KW-1185">Reference proteome</keyword>
<dbReference type="GeneID" id="17250314"/>
<name>A0A0D3HYS9_EMIH1</name>
<dbReference type="GeneID" id="17284235"/>
<dbReference type="PaxDb" id="2903-EOD04164"/>
<accession>A0A0D3HYS9</accession>
<dbReference type="Proteomes" id="UP000013827">
    <property type="component" value="Unassembled WGS sequence"/>
</dbReference>
<feature type="compositionally biased region" description="Acidic residues" evidence="1">
    <location>
        <begin position="23"/>
        <end position="40"/>
    </location>
</feature>
<feature type="region of interest" description="Disordered" evidence="1">
    <location>
        <begin position="1"/>
        <end position="108"/>
    </location>
</feature>
<dbReference type="HOGENOM" id="CLU_154195_0_0_1"/>
<evidence type="ECO:0000313" key="2">
    <source>
        <dbReference type="EnsemblProtists" id="EOD04164"/>
    </source>
</evidence>
<dbReference type="RefSeq" id="XP_005756593.1">
    <property type="nucleotide sequence ID" value="XM_005756536.1"/>
</dbReference>
<evidence type="ECO:0000256" key="1">
    <source>
        <dbReference type="SAM" id="MobiDB-lite"/>
    </source>
</evidence>
<protein>
    <submittedName>
        <fullName evidence="2">Uncharacterized protein</fullName>
    </submittedName>
</protein>
<dbReference type="AlphaFoldDB" id="A0A0D3HYS9"/>
<reference evidence="3" key="1">
    <citation type="journal article" date="2013" name="Nature">
        <title>Pan genome of the phytoplankton Emiliania underpins its global distribution.</title>
        <authorList>
            <person name="Read B.A."/>
            <person name="Kegel J."/>
            <person name="Klute M.J."/>
            <person name="Kuo A."/>
            <person name="Lefebvre S.C."/>
            <person name="Maumus F."/>
            <person name="Mayer C."/>
            <person name="Miller J."/>
            <person name="Monier A."/>
            <person name="Salamov A."/>
            <person name="Young J."/>
            <person name="Aguilar M."/>
            <person name="Claverie J.M."/>
            <person name="Frickenhaus S."/>
            <person name="Gonzalez K."/>
            <person name="Herman E.K."/>
            <person name="Lin Y.C."/>
            <person name="Napier J."/>
            <person name="Ogata H."/>
            <person name="Sarno A.F."/>
            <person name="Shmutz J."/>
            <person name="Schroeder D."/>
            <person name="de Vargas C."/>
            <person name="Verret F."/>
            <person name="von Dassow P."/>
            <person name="Valentin K."/>
            <person name="Van de Peer Y."/>
            <person name="Wheeler G."/>
            <person name="Dacks J.B."/>
            <person name="Delwiche C.F."/>
            <person name="Dyhrman S.T."/>
            <person name="Glockner G."/>
            <person name="John U."/>
            <person name="Richards T."/>
            <person name="Worden A.Z."/>
            <person name="Zhang X."/>
            <person name="Grigoriev I.V."/>
            <person name="Allen A.E."/>
            <person name="Bidle K."/>
            <person name="Borodovsky M."/>
            <person name="Bowler C."/>
            <person name="Brownlee C."/>
            <person name="Cock J.M."/>
            <person name="Elias M."/>
            <person name="Gladyshev V.N."/>
            <person name="Groth M."/>
            <person name="Guda C."/>
            <person name="Hadaegh A."/>
            <person name="Iglesias-Rodriguez M.D."/>
            <person name="Jenkins J."/>
            <person name="Jones B.M."/>
            <person name="Lawson T."/>
            <person name="Leese F."/>
            <person name="Lindquist E."/>
            <person name="Lobanov A."/>
            <person name="Lomsadze A."/>
            <person name="Malik S.B."/>
            <person name="Marsh M.E."/>
            <person name="Mackinder L."/>
            <person name="Mock T."/>
            <person name="Mueller-Roeber B."/>
            <person name="Pagarete A."/>
            <person name="Parker M."/>
            <person name="Probert I."/>
            <person name="Quesneville H."/>
            <person name="Raines C."/>
            <person name="Rensing S.A."/>
            <person name="Riano-Pachon D.M."/>
            <person name="Richier S."/>
            <person name="Rokitta S."/>
            <person name="Shiraiwa Y."/>
            <person name="Soanes D.M."/>
            <person name="van der Giezen M."/>
            <person name="Wahlund T.M."/>
            <person name="Williams B."/>
            <person name="Wilson W."/>
            <person name="Wolfe G."/>
            <person name="Wurch L.L."/>
        </authorList>
    </citation>
    <scope>NUCLEOTIDE SEQUENCE</scope>
</reference>
<dbReference type="RefSeq" id="XP_005791392.1">
    <property type="nucleotide sequence ID" value="XM_005791335.1"/>
</dbReference>